<dbReference type="Proteomes" id="UP000202618">
    <property type="component" value="Segment"/>
</dbReference>
<proteinExistence type="predicted"/>
<name>A0A172JIK0_BPPB1</name>
<dbReference type="RefSeq" id="YP_009283188.1">
    <property type="nucleotide sequence ID" value="NC_031039.1"/>
</dbReference>
<protein>
    <submittedName>
        <fullName evidence="1">Uncharacterized protein</fullName>
    </submittedName>
</protein>
<gene>
    <name evidence="1" type="ORF">AR9_g284</name>
</gene>
<sequence>MMKKVSFSHRLNSMLSHIPYMLTERNGIRKVILVTDDTIQKNISKLRRNTIISMCINSSDNVLIEYENNKENRKIYIPVEGKSLMKSFNLGIYSKIQDYNELIGIADARKLYKIISSKLLPNRYINDLIAIEKSVFKTRDIIDEIS</sequence>
<dbReference type="KEGG" id="vg:29059002"/>
<dbReference type="EMBL" id="KU878088">
    <property type="protein sequence ID" value="AMS01368.1"/>
    <property type="molecule type" value="Genomic_DNA"/>
</dbReference>
<evidence type="ECO:0000313" key="1">
    <source>
        <dbReference type="EMBL" id="AMS01368.1"/>
    </source>
</evidence>
<evidence type="ECO:0000313" key="2">
    <source>
        <dbReference type="Proteomes" id="UP000202618"/>
    </source>
</evidence>
<dbReference type="GeneID" id="29059002"/>
<accession>A0A172JIK0</accession>
<reference evidence="1 2" key="1">
    <citation type="journal article" date="2016" name="Virology">
        <title>The genome of AR9, a giant transducing Bacillus phage encoding two multisubunit RNA polymerases.</title>
        <authorList>
            <person name="Lavysh D."/>
            <person name="Sokolova M."/>
            <person name="Minakhin L."/>
            <person name="Yakunina M."/>
            <person name="Artamonova T."/>
            <person name="Kozyavkin S."/>
            <person name="Makarova K.S."/>
            <person name="Koonin E.V."/>
            <person name="Severinov K."/>
        </authorList>
    </citation>
    <scope>NUCLEOTIDE SEQUENCE [LARGE SCALE GENOMIC DNA]</scope>
</reference>
<organism evidence="1 2">
    <name type="scientific">Bacillus phage AR9</name>
    <dbReference type="NCBI Taxonomy" id="1815509"/>
    <lineage>
        <taxon>Viruses</taxon>
        <taxon>Duplodnaviria</taxon>
        <taxon>Heunggongvirae</taxon>
        <taxon>Uroviricota</taxon>
        <taxon>Caudoviricetes</taxon>
        <taxon>Takahashivirus</taxon>
        <taxon>Bacillus phage PBS1</taxon>
    </lineage>
</organism>